<evidence type="ECO:0000313" key="2">
    <source>
        <dbReference type="Proteomes" id="UP001163603"/>
    </source>
</evidence>
<sequence>MAFLTILFFLPIFLFFLIQRRKTHKNIRLPPGPRGLPIIGNLHQFDGSKPQNVWKLSQKYGPLMSLRLGFLPVLIVSSAKMAKEVMKTHDLEFCGRPALLTNFRPIREDEVSRMIEKISKSVVASKPVNLSELMMFLTSTIMRYEDEGTERSRFHALLNEAQALVASICFSDCFPFMGWLDKLTGMIGRLENNFKEFEPKNDQEDIIDVLLQIRKERGFKIDVNWDQMKAVLTVLYFS</sequence>
<comment type="caution">
    <text evidence="1">The sequence shown here is derived from an EMBL/GenBank/DDBJ whole genome shotgun (WGS) entry which is preliminary data.</text>
</comment>
<keyword evidence="2" id="KW-1185">Reference proteome</keyword>
<dbReference type="EMBL" id="CM047745">
    <property type="protein sequence ID" value="KAJ0025702.1"/>
    <property type="molecule type" value="Genomic_DNA"/>
</dbReference>
<protein>
    <submittedName>
        <fullName evidence="1">Uncharacterized protein</fullName>
    </submittedName>
</protein>
<evidence type="ECO:0000313" key="1">
    <source>
        <dbReference type="EMBL" id="KAJ0025702.1"/>
    </source>
</evidence>
<name>A0ACC0XW41_9ROSI</name>
<accession>A0ACC0XW41</accession>
<dbReference type="Proteomes" id="UP001163603">
    <property type="component" value="Chromosome 10"/>
</dbReference>
<proteinExistence type="predicted"/>
<reference evidence="2" key="1">
    <citation type="journal article" date="2023" name="G3 (Bethesda)">
        <title>Genome assembly and association tests identify interacting loci associated with vigor, precocity, and sex in interspecific pistachio rootstocks.</title>
        <authorList>
            <person name="Palmer W."/>
            <person name="Jacygrad E."/>
            <person name="Sagayaradj S."/>
            <person name="Cavanaugh K."/>
            <person name="Han R."/>
            <person name="Bertier L."/>
            <person name="Beede B."/>
            <person name="Kafkas S."/>
            <person name="Golino D."/>
            <person name="Preece J."/>
            <person name="Michelmore R."/>
        </authorList>
    </citation>
    <scope>NUCLEOTIDE SEQUENCE [LARGE SCALE GENOMIC DNA]</scope>
</reference>
<gene>
    <name evidence="1" type="ORF">Pint_09086</name>
</gene>
<organism evidence="1 2">
    <name type="scientific">Pistacia integerrima</name>
    <dbReference type="NCBI Taxonomy" id="434235"/>
    <lineage>
        <taxon>Eukaryota</taxon>
        <taxon>Viridiplantae</taxon>
        <taxon>Streptophyta</taxon>
        <taxon>Embryophyta</taxon>
        <taxon>Tracheophyta</taxon>
        <taxon>Spermatophyta</taxon>
        <taxon>Magnoliopsida</taxon>
        <taxon>eudicotyledons</taxon>
        <taxon>Gunneridae</taxon>
        <taxon>Pentapetalae</taxon>
        <taxon>rosids</taxon>
        <taxon>malvids</taxon>
        <taxon>Sapindales</taxon>
        <taxon>Anacardiaceae</taxon>
        <taxon>Pistacia</taxon>
    </lineage>
</organism>